<dbReference type="Proteomes" id="UP000029383">
    <property type="component" value="Unassembled WGS sequence"/>
</dbReference>
<organism evidence="2 3">
    <name type="scientific">Marine Group I thaumarchaeote SCGC RSA3</name>
    <dbReference type="NCBI Taxonomy" id="1503183"/>
    <lineage>
        <taxon>Archaea</taxon>
        <taxon>Nitrososphaerota</taxon>
        <taxon>Marine Group I</taxon>
    </lineage>
</organism>
<feature type="compositionally biased region" description="Basic and acidic residues" evidence="1">
    <location>
        <begin position="24"/>
        <end position="67"/>
    </location>
</feature>
<sequence length="314" mass="34279">MAAKRKASTKKDLEAKIAELEAKLSKLSSEIDTKPAETKQAEVKPAETKPAETKPAETKPAETKPAETKPAPKATLPKGMGEKPAEAPKPQEAPKPAETTAQPPATPNEALESAYYDAPMSDFHQYRAKVTGYSPAPNRYFVRMTAPVGKVPTSDWNQQKATVTGYTACSNQYYATRARLAYHPADKRFGSFSGVNMSFDGVEIKEQTTQAPPPSEPPKPSGTLPKGMDDAPQTSASSGDGKSRQEQLEEYEKDYLQRIEQEKAEREQAYQEALQAEVEERAKQTRGSLPKGFEPAPESEPEPPKPKGTLPKGF</sequence>
<comment type="caution">
    <text evidence="2">The sequence shown here is derived from an EMBL/GenBank/DDBJ whole genome shotgun (WGS) entry which is preliminary data.</text>
</comment>
<dbReference type="EMBL" id="JOTD01000040">
    <property type="protein sequence ID" value="KFM18651.1"/>
    <property type="molecule type" value="Genomic_DNA"/>
</dbReference>
<accession>A0A087RYU7</accession>
<dbReference type="PATRIC" id="fig|1503183.3.peg.847"/>
<feature type="region of interest" description="Disordered" evidence="1">
    <location>
        <begin position="206"/>
        <end position="314"/>
    </location>
</feature>
<keyword evidence="3" id="KW-1185">Reference proteome</keyword>
<feature type="region of interest" description="Disordered" evidence="1">
    <location>
        <begin position="24"/>
        <end position="116"/>
    </location>
</feature>
<protein>
    <submittedName>
        <fullName evidence="2">Trans-sialidase protein</fullName>
    </submittedName>
</protein>
<name>A0A087RYU7_9ARCH</name>
<evidence type="ECO:0000256" key="1">
    <source>
        <dbReference type="SAM" id="MobiDB-lite"/>
    </source>
</evidence>
<feature type="compositionally biased region" description="Low complexity" evidence="1">
    <location>
        <begin position="88"/>
        <end position="110"/>
    </location>
</feature>
<proteinExistence type="predicted"/>
<evidence type="ECO:0000313" key="2">
    <source>
        <dbReference type="EMBL" id="KFM18651.1"/>
    </source>
</evidence>
<reference evidence="2 3" key="1">
    <citation type="submission" date="2014-06" db="EMBL/GenBank/DDBJ databases">
        <authorList>
            <person name="Ngugi D.K."/>
            <person name="Blom J."/>
            <person name="Alam I."/>
            <person name="Rashid M."/>
            <person name="Baalawi W."/>
            <person name="Zhang G."/>
            <person name="Hikmawan T."/>
            <person name="Guan Y."/>
            <person name="Antunes A."/>
            <person name="Siam R."/>
            <person name="El-Dorry H."/>
            <person name="Bajic V."/>
            <person name="Stingl U."/>
        </authorList>
    </citation>
    <scope>NUCLEOTIDE SEQUENCE [LARGE SCALE GENOMIC DNA]</scope>
    <source>
        <strain evidence="2">SCGC RSA3</strain>
    </source>
</reference>
<gene>
    <name evidence="2" type="ORF">SCCGRSA3_00979</name>
</gene>
<dbReference type="AlphaFoldDB" id="A0A087RYU7"/>
<evidence type="ECO:0000313" key="3">
    <source>
        <dbReference type="Proteomes" id="UP000029383"/>
    </source>
</evidence>
<feature type="compositionally biased region" description="Basic and acidic residues" evidence="1">
    <location>
        <begin position="253"/>
        <end position="269"/>
    </location>
</feature>
<feature type="compositionally biased region" description="Pro residues" evidence="1">
    <location>
        <begin position="211"/>
        <end position="220"/>
    </location>
</feature>